<sequence>MSVAETRMSTCICGNMHKDKIRNECIRERVRVVPMEEKKRENRLSQQEVVKDTLELTGIEQCLMSGYGFSEWVPFAFSLVLVLHGPFALLMLLTM</sequence>
<dbReference type="EMBL" id="JBBPBK010000014">
    <property type="protein sequence ID" value="KAK9270283.1"/>
    <property type="molecule type" value="Genomic_DNA"/>
</dbReference>
<proteinExistence type="predicted"/>
<keyword evidence="3" id="KW-1185">Reference proteome</keyword>
<comment type="caution">
    <text evidence="2">The sequence shown here is derived from an EMBL/GenBank/DDBJ whole genome shotgun (WGS) entry which is preliminary data.</text>
</comment>
<organism evidence="2 3">
    <name type="scientific">Liquidambar formosana</name>
    <name type="common">Formosan gum</name>
    <dbReference type="NCBI Taxonomy" id="63359"/>
    <lineage>
        <taxon>Eukaryota</taxon>
        <taxon>Viridiplantae</taxon>
        <taxon>Streptophyta</taxon>
        <taxon>Embryophyta</taxon>
        <taxon>Tracheophyta</taxon>
        <taxon>Spermatophyta</taxon>
        <taxon>Magnoliopsida</taxon>
        <taxon>eudicotyledons</taxon>
        <taxon>Gunneridae</taxon>
        <taxon>Pentapetalae</taxon>
        <taxon>Saxifragales</taxon>
        <taxon>Altingiaceae</taxon>
        <taxon>Liquidambar</taxon>
    </lineage>
</organism>
<keyword evidence="1" id="KW-1133">Transmembrane helix</keyword>
<evidence type="ECO:0000313" key="3">
    <source>
        <dbReference type="Proteomes" id="UP001415857"/>
    </source>
</evidence>
<feature type="transmembrane region" description="Helical" evidence="1">
    <location>
        <begin position="72"/>
        <end position="93"/>
    </location>
</feature>
<keyword evidence="1" id="KW-0812">Transmembrane</keyword>
<evidence type="ECO:0000256" key="1">
    <source>
        <dbReference type="SAM" id="Phobius"/>
    </source>
</evidence>
<name>A0AAP0R6X6_LIQFO</name>
<gene>
    <name evidence="2" type="ORF">L1049_025860</name>
</gene>
<keyword evidence="1" id="KW-0472">Membrane</keyword>
<dbReference type="AlphaFoldDB" id="A0AAP0R6X6"/>
<evidence type="ECO:0000313" key="2">
    <source>
        <dbReference type="EMBL" id="KAK9270283.1"/>
    </source>
</evidence>
<reference evidence="2 3" key="1">
    <citation type="journal article" date="2024" name="Plant J.">
        <title>Genome sequences and population genomics reveal climatic adaptation and genomic divergence between two closely related sweetgum species.</title>
        <authorList>
            <person name="Xu W.Q."/>
            <person name="Ren C.Q."/>
            <person name="Zhang X.Y."/>
            <person name="Comes H.P."/>
            <person name="Liu X.H."/>
            <person name="Li Y.G."/>
            <person name="Kettle C.J."/>
            <person name="Jalonen R."/>
            <person name="Gaisberger H."/>
            <person name="Ma Y.Z."/>
            <person name="Qiu Y.X."/>
        </authorList>
    </citation>
    <scope>NUCLEOTIDE SEQUENCE [LARGE SCALE GENOMIC DNA]</scope>
    <source>
        <strain evidence="2">Hangzhou</strain>
    </source>
</reference>
<protein>
    <submittedName>
        <fullName evidence="2">Uncharacterized protein</fullName>
    </submittedName>
</protein>
<accession>A0AAP0R6X6</accession>
<dbReference type="Proteomes" id="UP001415857">
    <property type="component" value="Unassembled WGS sequence"/>
</dbReference>